<dbReference type="AlphaFoldDB" id="K3ZY45"/>
<dbReference type="HOGENOM" id="CLU_2030742_0_0_1"/>
<dbReference type="Proteomes" id="UP000004995">
    <property type="component" value="Unassembled WGS sequence"/>
</dbReference>
<keyword evidence="2" id="KW-1185">Reference proteome</keyword>
<protein>
    <submittedName>
        <fullName evidence="1">Uncharacterized protein</fullName>
    </submittedName>
</protein>
<dbReference type="InParanoid" id="K3ZY45"/>
<organism evidence="1 2">
    <name type="scientific">Setaria italica</name>
    <name type="common">Foxtail millet</name>
    <name type="synonym">Panicum italicum</name>
    <dbReference type="NCBI Taxonomy" id="4555"/>
    <lineage>
        <taxon>Eukaryota</taxon>
        <taxon>Viridiplantae</taxon>
        <taxon>Streptophyta</taxon>
        <taxon>Embryophyta</taxon>
        <taxon>Tracheophyta</taxon>
        <taxon>Spermatophyta</taxon>
        <taxon>Magnoliopsida</taxon>
        <taxon>Liliopsida</taxon>
        <taxon>Poales</taxon>
        <taxon>Poaceae</taxon>
        <taxon>PACMAD clade</taxon>
        <taxon>Panicoideae</taxon>
        <taxon>Panicodae</taxon>
        <taxon>Paniceae</taxon>
        <taxon>Cenchrinae</taxon>
        <taxon>Setaria</taxon>
    </lineage>
</organism>
<dbReference type="Gramene" id="KQL25280">
    <property type="protein sequence ID" value="KQL25280"/>
    <property type="gene ID" value="SETIT_031527mg"/>
</dbReference>
<accession>K3ZY45</accession>
<reference evidence="2" key="1">
    <citation type="journal article" date="2012" name="Nat. Biotechnol.">
        <title>Reference genome sequence of the model plant Setaria.</title>
        <authorList>
            <person name="Bennetzen J.L."/>
            <person name="Schmutz J."/>
            <person name="Wang H."/>
            <person name="Percifield R."/>
            <person name="Hawkins J."/>
            <person name="Pontaroli A.C."/>
            <person name="Estep M."/>
            <person name="Feng L."/>
            <person name="Vaughn J.N."/>
            <person name="Grimwood J."/>
            <person name="Jenkins J."/>
            <person name="Barry K."/>
            <person name="Lindquist E."/>
            <person name="Hellsten U."/>
            <person name="Deshpande S."/>
            <person name="Wang X."/>
            <person name="Wu X."/>
            <person name="Mitros T."/>
            <person name="Triplett J."/>
            <person name="Yang X."/>
            <person name="Ye C.Y."/>
            <person name="Mauro-Herrera M."/>
            <person name="Wang L."/>
            <person name="Li P."/>
            <person name="Sharma M."/>
            <person name="Sharma R."/>
            <person name="Ronald P.C."/>
            <person name="Panaud O."/>
            <person name="Kellogg E.A."/>
            <person name="Brutnell T.P."/>
            <person name="Doust A.N."/>
            <person name="Tuskan G.A."/>
            <person name="Rokhsar D."/>
            <person name="Devos K.M."/>
        </authorList>
    </citation>
    <scope>NUCLEOTIDE SEQUENCE [LARGE SCALE GENOMIC DNA]</scope>
    <source>
        <strain evidence="2">cv. Yugu1</strain>
    </source>
</reference>
<evidence type="ECO:0000313" key="1">
    <source>
        <dbReference type="EnsemblPlants" id="KQL25280"/>
    </source>
</evidence>
<name>K3ZY45_SETIT</name>
<evidence type="ECO:0000313" key="2">
    <source>
        <dbReference type="Proteomes" id="UP000004995"/>
    </source>
</evidence>
<sequence length="122" mass="13279">MVSYLDRFLQDGIQPSTRSTTKVGTGTGYRLLCIYIHIQVEARIVACAPESGAKGASMEVVLVMGVILVVQVQAKTEPCTGFAECCFLCGCNGVFPAALMDLRCARSISVCLNQQRYKYTSR</sequence>
<proteinExistence type="predicted"/>
<dbReference type="EMBL" id="AGNK02001191">
    <property type="status" value="NOT_ANNOTATED_CDS"/>
    <property type="molecule type" value="Genomic_DNA"/>
</dbReference>
<dbReference type="EnsemblPlants" id="KQL25280">
    <property type="protein sequence ID" value="KQL25280"/>
    <property type="gene ID" value="SETIT_031527mg"/>
</dbReference>
<reference evidence="1" key="2">
    <citation type="submission" date="2018-08" db="UniProtKB">
        <authorList>
            <consortium name="EnsemblPlants"/>
        </authorList>
    </citation>
    <scope>IDENTIFICATION</scope>
    <source>
        <strain evidence="1">Yugu1</strain>
    </source>
</reference>